<accession>A0A814VPC8</accession>
<dbReference type="InterPro" id="IPR001875">
    <property type="entry name" value="DED_dom"/>
</dbReference>
<dbReference type="SUPFAM" id="SSF47986">
    <property type="entry name" value="DEATH domain"/>
    <property type="match status" value="1"/>
</dbReference>
<organism evidence="3 4">
    <name type="scientific">Rotaria sordida</name>
    <dbReference type="NCBI Taxonomy" id="392033"/>
    <lineage>
        <taxon>Eukaryota</taxon>
        <taxon>Metazoa</taxon>
        <taxon>Spiralia</taxon>
        <taxon>Gnathifera</taxon>
        <taxon>Rotifera</taxon>
        <taxon>Eurotatoria</taxon>
        <taxon>Bdelloidea</taxon>
        <taxon>Philodinida</taxon>
        <taxon>Philodinidae</taxon>
        <taxon>Rotaria</taxon>
    </lineage>
</organism>
<evidence type="ECO:0000313" key="4">
    <source>
        <dbReference type="Proteomes" id="UP000663882"/>
    </source>
</evidence>
<dbReference type="PANTHER" id="PTHR48169">
    <property type="entry name" value="DED DOMAIN-CONTAINING PROTEIN"/>
    <property type="match status" value="1"/>
</dbReference>
<dbReference type="InterPro" id="IPR011029">
    <property type="entry name" value="DEATH-like_dom_sf"/>
</dbReference>
<dbReference type="GO" id="GO:0006915">
    <property type="term" value="P:apoptotic process"/>
    <property type="evidence" value="ECO:0007669"/>
    <property type="project" value="UniProtKB-KW"/>
</dbReference>
<evidence type="ECO:0000313" key="3">
    <source>
        <dbReference type="EMBL" id="CAF1193366.1"/>
    </source>
</evidence>
<gene>
    <name evidence="3" type="ORF">RFH988_LOCUS24184</name>
</gene>
<dbReference type="EMBL" id="CAJNOO010001741">
    <property type="protein sequence ID" value="CAF1193366.1"/>
    <property type="molecule type" value="Genomic_DNA"/>
</dbReference>
<comment type="caution">
    <text evidence="3">The sequence shown here is derived from an EMBL/GenBank/DDBJ whole genome shotgun (WGS) entry which is preliminary data.</text>
</comment>
<reference evidence="3" key="1">
    <citation type="submission" date="2021-02" db="EMBL/GenBank/DDBJ databases">
        <authorList>
            <person name="Nowell W R."/>
        </authorList>
    </citation>
    <scope>NUCLEOTIDE SEQUENCE</scope>
</reference>
<dbReference type="AlphaFoldDB" id="A0A814VPC8"/>
<dbReference type="Pfam" id="PF01335">
    <property type="entry name" value="DED"/>
    <property type="match status" value="1"/>
</dbReference>
<dbReference type="PROSITE" id="PS50168">
    <property type="entry name" value="DED"/>
    <property type="match status" value="1"/>
</dbReference>
<evidence type="ECO:0000256" key="1">
    <source>
        <dbReference type="ARBA" id="ARBA00022703"/>
    </source>
</evidence>
<feature type="domain" description="DED" evidence="2">
    <location>
        <begin position="2"/>
        <end position="82"/>
    </location>
</feature>
<name>A0A814VPC8_9BILA</name>
<keyword evidence="1" id="KW-0053">Apoptosis</keyword>
<sequence length="342" mass="39908">MEFRSLLIKLFNQLTNNDRQALHFAVGNKVPRKDRDNCTPSGSLNLLDSLFDRNLITEQNFDYLINIFEQINCNDASEQLKEYKLHSIKISNTEQILSESSLIDKSVLNIEDDKMRSFSNDVSRQFPPLSSISELEHSMLRSNTNTFSEETYNFNEHERKQSLSIILKTNFNIVGIQFYTTNGRKTNVFGSNDGHFITESFEYYTFGYARGRQKKEKGVEMLQFIWFKQSSMEEQIATVPRKMLEMCEFTYTSLQDLKFVHANGIESSWYDLKHKFNRQGVECDSTASYYEKISKRGPELFAIVNNTSVFYHDNNKWSKYRSAANITCNLIPWSDTNLLKEP</sequence>
<dbReference type="PANTHER" id="PTHR48169:SF7">
    <property type="entry name" value="CASPASE 10"/>
    <property type="match status" value="1"/>
</dbReference>
<dbReference type="Gene3D" id="1.10.533.10">
    <property type="entry name" value="Death Domain, Fas"/>
    <property type="match status" value="1"/>
</dbReference>
<dbReference type="Proteomes" id="UP000663882">
    <property type="component" value="Unassembled WGS sequence"/>
</dbReference>
<protein>
    <recommendedName>
        <fullName evidence="2">DED domain-containing protein</fullName>
    </recommendedName>
</protein>
<dbReference type="GO" id="GO:0042981">
    <property type="term" value="P:regulation of apoptotic process"/>
    <property type="evidence" value="ECO:0007669"/>
    <property type="project" value="InterPro"/>
</dbReference>
<evidence type="ECO:0000259" key="2">
    <source>
        <dbReference type="PROSITE" id="PS50168"/>
    </source>
</evidence>
<proteinExistence type="predicted"/>
<dbReference type="OrthoDB" id="100767at2759"/>